<accession>A0A6A4SC96</accession>
<organism evidence="2 3">
    <name type="scientific">Scophthalmus maximus</name>
    <name type="common">Turbot</name>
    <name type="synonym">Psetta maxima</name>
    <dbReference type="NCBI Taxonomy" id="52904"/>
    <lineage>
        <taxon>Eukaryota</taxon>
        <taxon>Metazoa</taxon>
        <taxon>Chordata</taxon>
        <taxon>Craniata</taxon>
        <taxon>Vertebrata</taxon>
        <taxon>Euteleostomi</taxon>
        <taxon>Actinopterygii</taxon>
        <taxon>Neopterygii</taxon>
        <taxon>Teleostei</taxon>
        <taxon>Neoteleostei</taxon>
        <taxon>Acanthomorphata</taxon>
        <taxon>Carangaria</taxon>
        <taxon>Pleuronectiformes</taxon>
        <taxon>Pleuronectoidei</taxon>
        <taxon>Scophthalmidae</taxon>
        <taxon>Scophthalmus</taxon>
    </lineage>
</organism>
<feature type="compositionally biased region" description="Acidic residues" evidence="1">
    <location>
        <begin position="1"/>
        <end position="10"/>
    </location>
</feature>
<sequence>MPESEPESESEPEREQLAAAGGERELPGHCCDNNSRRSDPIEPLRRCEGSLYRAARYSQNPYRWANSYRCTSYTVYTVQPYVAIQD</sequence>
<feature type="compositionally biased region" description="Basic and acidic residues" evidence="1">
    <location>
        <begin position="11"/>
        <end position="27"/>
    </location>
</feature>
<feature type="region of interest" description="Disordered" evidence="1">
    <location>
        <begin position="1"/>
        <end position="41"/>
    </location>
</feature>
<dbReference type="AlphaFoldDB" id="A0A6A4SC96"/>
<dbReference type="Proteomes" id="UP000438429">
    <property type="component" value="Unassembled WGS sequence"/>
</dbReference>
<comment type="caution">
    <text evidence="2">The sequence shown here is derived from an EMBL/GenBank/DDBJ whole genome shotgun (WGS) entry which is preliminary data.</text>
</comment>
<name>A0A6A4SC96_SCOMX</name>
<gene>
    <name evidence="2" type="ORF">F2P81_016348</name>
</gene>
<evidence type="ECO:0000313" key="3">
    <source>
        <dbReference type="Proteomes" id="UP000438429"/>
    </source>
</evidence>
<evidence type="ECO:0000256" key="1">
    <source>
        <dbReference type="SAM" id="MobiDB-lite"/>
    </source>
</evidence>
<evidence type="ECO:0000313" key="2">
    <source>
        <dbReference type="EMBL" id="KAF0031793.1"/>
    </source>
</evidence>
<reference evidence="2 3" key="1">
    <citation type="submission" date="2019-06" db="EMBL/GenBank/DDBJ databases">
        <title>Draft genomes of female and male turbot (Scophthalmus maximus).</title>
        <authorList>
            <person name="Xu H."/>
            <person name="Xu X.-W."/>
            <person name="Shao C."/>
            <person name="Chen S."/>
        </authorList>
    </citation>
    <scope>NUCLEOTIDE SEQUENCE [LARGE SCALE GENOMIC DNA]</scope>
    <source>
        <strain evidence="2">Ysfricsl-2016a</strain>
        <tissue evidence="2">Blood</tissue>
    </source>
</reference>
<protein>
    <submittedName>
        <fullName evidence="2">Uncharacterized protein</fullName>
    </submittedName>
</protein>
<proteinExistence type="predicted"/>
<dbReference type="EMBL" id="VEVO01000014">
    <property type="protein sequence ID" value="KAF0031793.1"/>
    <property type="molecule type" value="Genomic_DNA"/>
</dbReference>